<protein>
    <submittedName>
        <fullName evidence="3">Peptidase S41</fullName>
    </submittedName>
</protein>
<evidence type="ECO:0000256" key="1">
    <source>
        <dbReference type="SAM" id="MobiDB-lite"/>
    </source>
</evidence>
<dbReference type="AlphaFoldDB" id="A0A367F5T0"/>
<dbReference type="InterPro" id="IPR005151">
    <property type="entry name" value="Tail-specific_protease"/>
</dbReference>
<dbReference type="PANTHER" id="PTHR11261">
    <property type="entry name" value="INTERPHOTORECEPTOR RETINOID-BINDING PROTEIN"/>
    <property type="match status" value="1"/>
</dbReference>
<gene>
    <name evidence="3" type="ORF">DQ392_00875</name>
</gene>
<accession>A0A367F5T0</accession>
<dbReference type="Gene3D" id="3.30.750.44">
    <property type="match status" value="1"/>
</dbReference>
<dbReference type="CDD" id="cd07563">
    <property type="entry name" value="Peptidase_S41_IRBP"/>
    <property type="match status" value="1"/>
</dbReference>
<reference evidence="3 4" key="1">
    <citation type="submission" date="2018-06" db="EMBL/GenBank/DDBJ databases">
        <title>Streptomyces reniochalinae sp. nov. and Streptomyces diacarnus sp. nov. from marine sponges.</title>
        <authorList>
            <person name="Li L."/>
        </authorList>
    </citation>
    <scope>NUCLEOTIDE SEQUENCE [LARGE SCALE GENOMIC DNA]</scope>
    <source>
        <strain evidence="3 4">LHW50302</strain>
    </source>
</reference>
<sequence length="516" mass="56605">MRFQDVSQGSRRFPGHRRIRPYLRRLITVGPHLSGTRRVAARVGVPAVVGVLVVAGCGPSRPATSSAPAHAASHTAGRVAGLWRMDGYGLLVTVGKGKLRTYETTRTSCLPGTLRGTERTPGRRAGAAAVSGTRTYDVADAAPVTLEPRGAGEARLRFADGVGWRTLHRITELPRRCAQKPEDDPRAVFDVFWRTYAENYPFFARRGVDWQAARARWRPKVTRDTSDARLFAILRAMIAPLHDAHTALIAGERRYAGRRQGTPAPTPQSIARIDKATSRAVGVPLHTWGQGAVSFADLPDGTGYLRLTRLQDLTDKGDFAGDTRTMDKALDKVFTAHRVRRMKGLIVDVRFHAGGSDRLGLRVAARLTDRAYRAYAKRARNDPADPRGFTAEQPVTVRPHHGPVFTGPVAVLTGRLTVSAGETFTQALLDRRSAPVLIGENTQGVFSDTMERSLPGGWSFVLPNEEFRTRGGRTFDVTGIPPRHRTPVFTEEEFAHHRDSALGLARHLLGGRRPEG</sequence>
<evidence type="ECO:0000259" key="2">
    <source>
        <dbReference type="SMART" id="SM00245"/>
    </source>
</evidence>
<dbReference type="InterPro" id="IPR029045">
    <property type="entry name" value="ClpP/crotonase-like_dom_sf"/>
</dbReference>
<dbReference type="EMBL" id="QOIM01000018">
    <property type="protein sequence ID" value="RCG25105.1"/>
    <property type="molecule type" value="Genomic_DNA"/>
</dbReference>
<dbReference type="SMART" id="SM00245">
    <property type="entry name" value="TSPc"/>
    <property type="match status" value="1"/>
</dbReference>
<feature type="region of interest" description="Disordered" evidence="1">
    <location>
        <begin position="110"/>
        <end position="129"/>
    </location>
</feature>
<evidence type="ECO:0000313" key="4">
    <source>
        <dbReference type="Proteomes" id="UP000253507"/>
    </source>
</evidence>
<dbReference type="PANTHER" id="PTHR11261:SF3">
    <property type="entry name" value="RETINOL-BINDING PROTEIN 3"/>
    <property type="match status" value="1"/>
</dbReference>
<proteinExistence type="predicted"/>
<evidence type="ECO:0000313" key="3">
    <source>
        <dbReference type="EMBL" id="RCG25105.1"/>
    </source>
</evidence>
<comment type="caution">
    <text evidence="3">The sequence shown here is derived from an EMBL/GenBank/DDBJ whole genome shotgun (WGS) entry which is preliminary data.</text>
</comment>
<dbReference type="Proteomes" id="UP000253507">
    <property type="component" value="Unassembled WGS sequence"/>
</dbReference>
<dbReference type="SUPFAM" id="SSF52096">
    <property type="entry name" value="ClpP/crotonase"/>
    <property type="match status" value="1"/>
</dbReference>
<dbReference type="GO" id="GO:0006508">
    <property type="term" value="P:proteolysis"/>
    <property type="evidence" value="ECO:0007669"/>
    <property type="project" value="InterPro"/>
</dbReference>
<organism evidence="3 4">
    <name type="scientific">Streptomyces reniochalinae</name>
    <dbReference type="NCBI Taxonomy" id="2250578"/>
    <lineage>
        <taxon>Bacteria</taxon>
        <taxon>Bacillati</taxon>
        <taxon>Actinomycetota</taxon>
        <taxon>Actinomycetes</taxon>
        <taxon>Kitasatosporales</taxon>
        <taxon>Streptomycetaceae</taxon>
        <taxon>Streptomyces</taxon>
    </lineage>
</organism>
<dbReference type="OrthoDB" id="9758793at2"/>
<dbReference type="Pfam" id="PF14684">
    <property type="entry name" value="Tricorn_C1"/>
    <property type="match status" value="1"/>
</dbReference>
<dbReference type="GO" id="GO:0008236">
    <property type="term" value="F:serine-type peptidase activity"/>
    <property type="evidence" value="ECO:0007669"/>
    <property type="project" value="InterPro"/>
</dbReference>
<dbReference type="Pfam" id="PF03572">
    <property type="entry name" value="Peptidase_S41"/>
    <property type="match status" value="1"/>
</dbReference>
<name>A0A367F5T0_9ACTN</name>
<dbReference type="Gene3D" id="3.90.226.10">
    <property type="entry name" value="2-enoyl-CoA Hydratase, Chain A, domain 1"/>
    <property type="match status" value="1"/>
</dbReference>
<keyword evidence="4" id="KW-1185">Reference proteome</keyword>
<dbReference type="InterPro" id="IPR028204">
    <property type="entry name" value="Tricorn_C1"/>
</dbReference>
<feature type="domain" description="Tail specific protease" evidence="2">
    <location>
        <begin position="306"/>
        <end position="487"/>
    </location>
</feature>